<dbReference type="PANTHER" id="PTHR35525:SF3">
    <property type="entry name" value="BLL6575 PROTEIN"/>
    <property type="match status" value="1"/>
</dbReference>
<gene>
    <name evidence="2" type="ORF">Rhe02_15990</name>
</gene>
<sequence>MDNPLALSLVSTIRHDGNGGVADDLPGPAELTAWVRSHETDLGPWAAGFVAKDRVWREIIALRQAVRTLFYHAAGRPNDPRDPALILINDTASRVPPKRILQWAPGTEPTVKAVVPQEDLPAALAQAAIDFLGGPLSRELRACPAPRCVRFFVREHGRQEFCKPSCSNRARAARHYEKHAGTR</sequence>
<dbReference type="EMBL" id="BONY01000008">
    <property type="protein sequence ID" value="GIH03532.1"/>
    <property type="molecule type" value="Genomic_DNA"/>
</dbReference>
<feature type="domain" description="Zinc finger CGNR" evidence="1">
    <location>
        <begin position="140"/>
        <end position="179"/>
    </location>
</feature>
<proteinExistence type="predicted"/>
<dbReference type="InterPro" id="IPR021005">
    <property type="entry name" value="Znf_CGNR"/>
</dbReference>
<dbReference type="AlphaFoldDB" id="A0A8J3Q569"/>
<name>A0A8J3Q569_9ACTN</name>
<dbReference type="RefSeq" id="WP_203907444.1">
    <property type="nucleotide sequence ID" value="NZ_BONY01000008.1"/>
</dbReference>
<dbReference type="Pfam" id="PF07336">
    <property type="entry name" value="ABATE"/>
    <property type="match status" value="1"/>
</dbReference>
<comment type="caution">
    <text evidence="2">The sequence shown here is derived from an EMBL/GenBank/DDBJ whole genome shotgun (WGS) entry which is preliminary data.</text>
</comment>
<dbReference type="InterPro" id="IPR023286">
    <property type="entry name" value="ABATE_dom_sf"/>
</dbReference>
<keyword evidence="3" id="KW-1185">Reference proteome</keyword>
<organism evidence="2 3">
    <name type="scientific">Rhizocola hellebori</name>
    <dbReference type="NCBI Taxonomy" id="1392758"/>
    <lineage>
        <taxon>Bacteria</taxon>
        <taxon>Bacillati</taxon>
        <taxon>Actinomycetota</taxon>
        <taxon>Actinomycetes</taxon>
        <taxon>Micromonosporales</taxon>
        <taxon>Micromonosporaceae</taxon>
        <taxon>Rhizocola</taxon>
    </lineage>
</organism>
<dbReference type="Proteomes" id="UP000612899">
    <property type="component" value="Unassembled WGS sequence"/>
</dbReference>
<evidence type="ECO:0000313" key="3">
    <source>
        <dbReference type="Proteomes" id="UP000612899"/>
    </source>
</evidence>
<dbReference type="SUPFAM" id="SSF160904">
    <property type="entry name" value="Jann2411-like"/>
    <property type="match status" value="1"/>
</dbReference>
<protein>
    <recommendedName>
        <fullName evidence="1">Zinc finger CGNR domain-containing protein</fullName>
    </recommendedName>
</protein>
<dbReference type="InterPro" id="IPR010852">
    <property type="entry name" value="ABATE"/>
</dbReference>
<accession>A0A8J3Q569</accession>
<dbReference type="Gene3D" id="1.10.3300.10">
    <property type="entry name" value="Jann2411-like domain"/>
    <property type="match status" value="1"/>
</dbReference>
<dbReference type="PANTHER" id="PTHR35525">
    <property type="entry name" value="BLL6575 PROTEIN"/>
    <property type="match status" value="1"/>
</dbReference>
<evidence type="ECO:0000259" key="1">
    <source>
        <dbReference type="Pfam" id="PF11706"/>
    </source>
</evidence>
<dbReference type="Pfam" id="PF11706">
    <property type="entry name" value="zf-CGNR"/>
    <property type="match status" value="1"/>
</dbReference>
<evidence type="ECO:0000313" key="2">
    <source>
        <dbReference type="EMBL" id="GIH03532.1"/>
    </source>
</evidence>
<reference evidence="2" key="1">
    <citation type="submission" date="2021-01" db="EMBL/GenBank/DDBJ databases">
        <title>Whole genome shotgun sequence of Rhizocola hellebori NBRC 109834.</title>
        <authorList>
            <person name="Komaki H."/>
            <person name="Tamura T."/>
        </authorList>
    </citation>
    <scope>NUCLEOTIDE SEQUENCE</scope>
    <source>
        <strain evidence="2">NBRC 109834</strain>
    </source>
</reference>